<feature type="transmembrane region" description="Helical" evidence="6">
    <location>
        <begin position="495"/>
        <end position="514"/>
    </location>
</feature>
<dbReference type="InterPro" id="IPR000109">
    <property type="entry name" value="POT_fam"/>
</dbReference>
<dbReference type="Proteomes" id="UP001515500">
    <property type="component" value="Chromosome 8"/>
</dbReference>
<dbReference type="Pfam" id="PF00854">
    <property type="entry name" value="PTR2"/>
    <property type="match status" value="1"/>
</dbReference>
<evidence type="ECO:0000256" key="3">
    <source>
        <dbReference type="ARBA" id="ARBA00022692"/>
    </source>
</evidence>
<feature type="transmembrane region" description="Helical" evidence="6">
    <location>
        <begin position="320"/>
        <end position="343"/>
    </location>
</feature>
<feature type="transmembrane region" description="Helical" evidence="6">
    <location>
        <begin position="79"/>
        <end position="106"/>
    </location>
</feature>
<evidence type="ECO:0000256" key="6">
    <source>
        <dbReference type="SAM" id="Phobius"/>
    </source>
</evidence>
<keyword evidence="7" id="KW-1185">Reference proteome</keyword>
<gene>
    <name evidence="8" type="primary">LOC120266427</name>
</gene>
<comment type="similarity">
    <text evidence="2">Belongs to the major facilitator superfamily. Proton-dependent oligopeptide transporter (POT/PTR) (TC 2.A.17) family.</text>
</comment>
<comment type="subcellular location">
    <subcellularLocation>
        <location evidence="1">Membrane</location>
        <topology evidence="1">Multi-pass membrane protein</topology>
    </subcellularLocation>
</comment>
<proteinExistence type="inferred from homology"/>
<feature type="transmembrane region" description="Helical" evidence="6">
    <location>
        <begin position="450"/>
        <end position="474"/>
    </location>
</feature>
<accession>A0AB40BR91</accession>
<keyword evidence="5 6" id="KW-0472">Membrane</keyword>
<evidence type="ECO:0000313" key="7">
    <source>
        <dbReference type="Proteomes" id="UP001515500"/>
    </source>
</evidence>
<keyword evidence="4 6" id="KW-1133">Transmembrane helix</keyword>
<dbReference type="GeneID" id="120266427"/>
<evidence type="ECO:0000256" key="1">
    <source>
        <dbReference type="ARBA" id="ARBA00004141"/>
    </source>
</evidence>
<dbReference type="FunFam" id="1.20.1250.20:FF:000410">
    <property type="entry name" value="POT family protein"/>
    <property type="match status" value="1"/>
</dbReference>
<dbReference type="RefSeq" id="XP_039129986.1">
    <property type="nucleotide sequence ID" value="XM_039274052.1"/>
</dbReference>
<feature type="transmembrane region" description="Helical" evidence="6">
    <location>
        <begin position="411"/>
        <end position="430"/>
    </location>
</feature>
<evidence type="ECO:0000256" key="4">
    <source>
        <dbReference type="ARBA" id="ARBA00022989"/>
    </source>
</evidence>
<evidence type="ECO:0000256" key="2">
    <source>
        <dbReference type="ARBA" id="ARBA00005982"/>
    </source>
</evidence>
<name>A0AB40BR91_DIOCR</name>
<evidence type="ECO:0000256" key="5">
    <source>
        <dbReference type="ARBA" id="ARBA00023136"/>
    </source>
</evidence>
<feature type="transmembrane region" description="Helical" evidence="6">
    <location>
        <begin position="187"/>
        <end position="207"/>
    </location>
</feature>
<keyword evidence="3 6" id="KW-0812">Transmembrane</keyword>
<dbReference type="AlphaFoldDB" id="A0AB40BR91"/>
<organism evidence="7 8">
    <name type="scientific">Dioscorea cayennensis subsp. rotundata</name>
    <name type="common">White Guinea yam</name>
    <name type="synonym">Dioscorea rotundata</name>
    <dbReference type="NCBI Taxonomy" id="55577"/>
    <lineage>
        <taxon>Eukaryota</taxon>
        <taxon>Viridiplantae</taxon>
        <taxon>Streptophyta</taxon>
        <taxon>Embryophyta</taxon>
        <taxon>Tracheophyta</taxon>
        <taxon>Spermatophyta</taxon>
        <taxon>Magnoliopsida</taxon>
        <taxon>Liliopsida</taxon>
        <taxon>Dioscoreales</taxon>
        <taxon>Dioscoreaceae</taxon>
        <taxon>Dioscorea</taxon>
    </lineage>
</organism>
<reference evidence="8" key="1">
    <citation type="submission" date="2025-08" db="UniProtKB">
        <authorList>
            <consortium name="RefSeq"/>
        </authorList>
    </citation>
    <scope>IDENTIFICATION</scope>
</reference>
<sequence>MPMEKSSAGLSKSCILIIVIASVERFAYKGVASNLVTYLTDVVNFSNSSAAKSLSSWVGFTSMLPLISAILADSYWDRYYTIVASSFIYVVGLVGLTLWALLFTWMPASSLFLPLYLISIGQGGYNPSLQAFGADQLQMDENLSCGKDEKTKFFQWWYFGICSGSLLGNSLMSYIQDNISWSLGFTIPTIAMVMSIIFFLCGTRFYVRKQILTDNMNTEGGIIQAIKVAASKLFSQKNCSLQKDTEKMELELEEKPFRDDYEVPDIREQISANPQPGVASVILRLLPIWTMLLMFAVIFQQPATFFTKQGMTMKRNIGKSFEIPPAMLQSTITISIILLMPLYDKLIIPILRVLTRDDKGITVLQRIGIGMLLSIVAMVVAALVESKRLEIERKGIELATESQLSEMHLSVFWLLPQYILLGISDVFTVVGMQEFFYTEVPASMRTIGIALYLSVFGVGSFLGAILITIVEFVIKLKGHKCSWFSDNMKEARLDNYYWFLAVLSSISFLMFVLLCKYYNGASASASVGNNSK</sequence>
<dbReference type="InterPro" id="IPR036259">
    <property type="entry name" value="MFS_trans_sf"/>
</dbReference>
<feature type="transmembrane region" description="Helical" evidence="6">
    <location>
        <begin position="156"/>
        <end position="175"/>
    </location>
</feature>
<dbReference type="Gene3D" id="1.20.1250.20">
    <property type="entry name" value="MFS general substrate transporter like domains"/>
    <property type="match status" value="1"/>
</dbReference>
<evidence type="ECO:0000313" key="8">
    <source>
        <dbReference type="RefSeq" id="XP_039129986.1"/>
    </source>
</evidence>
<feature type="transmembrane region" description="Helical" evidence="6">
    <location>
        <begin position="363"/>
        <end position="384"/>
    </location>
</feature>
<dbReference type="GO" id="GO:0016020">
    <property type="term" value="C:membrane"/>
    <property type="evidence" value="ECO:0007669"/>
    <property type="project" value="UniProtKB-SubCell"/>
</dbReference>
<dbReference type="PANTHER" id="PTHR11654">
    <property type="entry name" value="OLIGOPEPTIDE TRANSPORTER-RELATED"/>
    <property type="match status" value="1"/>
</dbReference>
<feature type="transmembrane region" description="Helical" evidence="6">
    <location>
        <begin position="54"/>
        <end position="72"/>
    </location>
</feature>
<dbReference type="SUPFAM" id="SSF103473">
    <property type="entry name" value="MFS general substrate transporter"/>
    <property type="match status" value="1"/>
</dbReference>
<feature type="transmembrane region" description="Helical" evidence="6">
    <location>
        <begin position="281"/>
        <end position="299"/>
    </location>
</feature>
<dbReference type="GO" id="GO:0022857">
    <property type="term" value="F:transmembrane transporter activity"/>
    <property type="evidence" value="ECO:0007669"/>
    <property type="project" value="InterPro"/>
</dbReference>
<protein>
    <submittedName>
        <fullName evidence="8">Protein NRT1/ PTR FAMILY 5.9 isoform X1</fullName>
    </submittedName>
</protein>